<evidence type="ECO:0000313" key="4">
    <source>
        <dbReference type="EMBL" id="CAK9192493.1"/>
    </source>
</evidence>
<dbReference type="InterPro" id="IPR040217">
    <property type="entry name" value="ACR1-12"/>
</dbReference>
<sequence length="431" mass="47993">MGGAFAAAVAGNEIVNVRKGHHQGDPSELTINCPDKVGLGCDFARIVFEFGLSVVKGDFSTDGKWCFVVLWVVPRVRRPVQWSLLKRRIEEVCPSIETQFTPPLIPPVSSRKVLLLQVCSSDRTGLLNDVVQKLWELEFTIHKVKVSTSPDNKAINLFFVTDNQDTRDNRNKLPLKKRGEQVGDQLKDLLGSSFSYSDLSEASPETADLSCAPLAHTVSKDLFADVIPPTETENDRSRGGSHTSLGGEGTMVTIDNSISPVHSLLQVTCKSRKGLVYDCLRTLKDVNLQVAHGRVATLENGSTEINIFLLRPEGRKITDVEKQKLLCRCMHAEVQHPLRVVVVSRGPDTELLVATPIELCGRGRPRVLYDVTLALRELSICIFKADIGRHVVADRQWEIYRFLLIDRPDLSLTSSRIRSLIAERVRRILMG</sequence>
<dbReference type="Proteomes" id="UP001497512">
    <property type="component" value="Chromosome 1"/>
</dbReference>
<dbReference type="InterPro" id="IPR056805">
    <property type="entry name" value="ACT_ACR9/10_C"/>
</dbReference>
<dbReference type="Pfam" id="PF24914">
    <property type="entry name" value="ACR10_N"/>
    <property type="match status" value="1"/>
</dbReference>
<dbReference type="InterPro" id="IPR056816">
    <property type="entry name" value="ACR2/9/10_N"/>
</dbReference>
<dbReference type="SUPFAM" id="SSF55021">
    <property type="entry name" value="ACT-like"/>
    <property type="match status" value="2"/>
</dbReference>
<feature type="domain" description="ACT" evidence="3">
    <location>
        <begin position="115"/>
        <end position="194"/>
    </location>
</feature>
<keyword evidence="1" id="KW-0677">Repeat</keyword>
<evidence type="ECO:0000256" key="2">
    <source>
        <dbReference type="SAM" id="MobiDB-lite"/>
    </source>
</evidence>
<dbReference type="EMBL" id="OZ019893">
    <property type="protein sequence ID" value="CAK9192493.1"/>
    <property type="molecule type" value="Genomic_DNA"/>
</dbReference>
<protein>
    <recommendedName>
        <fullName evidence="3">ACT domain-containing protein</fullName>
    </recommendedName>
</protein>
<proteinExistence type="predicted"/>
<dbReference type="PANTHER" id="PTHR31096:SF65">
    <property type="entry name" value="ACT DOMAIN-CONTAINING PROTEIN ACR9"/>
    <property type="match status" value="1"/>
</dbReference>
<dbReference type="Pfam" id="PF24931">
    <property type="entry name" value="ACT_ACR9_3rd"/>
    <property type="match status" value="1"/>
</dbReference>
<organism evidence="4 5">
    <name type="scientific">Sphagnum troendelagicum</name>
    <dbReference type="NCBI Taxonomy" id="128251"/>
    <lineage>
        <taxon>Eukaryota</taxon>
        <taxon>Viridiplantae</taxon>
        <taxon>Streptophyta</taxon>
        <taxon>Embryophyta</taxon>
        <taxon>Bryophyta</taxon>
        <taxon>Sphagnophytina</taxon>
        <taxon>Sphagnopsida</taxon>
        <taxon>Sphagnales</taxon>
        <taxon>Sphagnaceae</taxon>
        <taxon>Sphagnum</taxon>
    </lineage>
</organism>
<name>A0ABP0TD61_9BRYO</name>
<dbReference type="PANTHER" id="PTHR31096">
    <property type="entry name" value="ACT DOMAIN-CONTAINING PROTEIN ACR4-RELATED"/>
    <property type="match status" value="1"/>
</dbReference>
<gene>
    <name evidence="4" type="ORF">CSSPTR1EN2_LOCUS1918</name>
</gene>
<reference evidence="4 5" key="1">
    <citation type="submission" date="2024-02" db="EMBL/GenBank/DDBJ databases">
        <authorList>
            <consortium name="ELIXIR-Norway"/>
            <consortium name="Elixir Norway"/>
        </authorList>
    </citation>
    <scope>NUCLEOTIDE SEQUENCE [LARGE SCALE GENOMIC DNA]</scope>
</reference>
<evidence type="ECO:0000256" key="1">
    <source>
        <dbReference type="ARBA" id="ARBA00022737"/>
    </source>
</evidence>
<dbReference type="InterPro" id="IPR045865">
    <property type="entry name" value="ACT-like_dom_sf"/>
</dbReference>
<dbReference type="PROSITE" id="PS51671">
    <property type="entry name" value="ACT"/>
    <property type="match status" value="1"/>
</dbReference>
<accession>A0ABP0TD61</accession>
<dbReference type="Pfam" id="PF24926">
    <property type="entry name" value="ACT_ACR9_C"/>
    <property type="match status" value="1"/>
</dbReference>
<keyword evidence="5" id="KW-1185">Reference proteome</keyword>
<dbReference type="InterPro" id="IPR002912">
    <property type="entry name" value="ACT_dom"/>
</dbReference>
<feature type="region of interest" description="Disordered" evidence="2">
    <location>
        <begin position="229"/>
        <end position="248"/>
    </location>
</feature>
<evidence type="ECO:0000313" key="5">
    <source>
        <dbReference type="Proteomes" id="UP001497512"/>
    </source>
</evidence>
<evidence type="ECO:0000259" key="3">
    <source>
        <dbReference type="PROSITE" id="PS51671"/>
    </source>
</evidence>